<dbReference type="Proteomes" id="UP000236161">
    <property type="component" value="Unassembled WGS sequence"/>
</dbReference>
<name>A0A2H9ZW56_9ASPA</name>
<keyword evidence="2" id="KW-1185">Reference proteome</keyword>
<evidence type="ECO:0000313" key="1">
    <source>
        <dbReference type="EMBL" id="PKA47513.1"/>
    </source>
</evidence>
<reference evidence="1 2" key="1">
    <citation type="journal article" date="2017" name="Nature">
        <title>The Apostasia genome and the evolution of orchids.</title>
        <authorList>
            <person name="Zhang G.Q."/>
            <person name="Liu K.W."/>
            <person name="Li Z."/>
            <person name="Lohaus R."/>
            <person name="Hsiao Y.Y."/>
            <person name="Niu S.C."/>
            <person name="Wang J.Y."/>
            <person name="Lin Y.C."/>
            <person name="Xu Q."/>
            <person name="Chen L.J."/>
            <person name="Yoshida K."/>
            <person name="Fujiwara S."/>
            <person name="Wang Z.W."/>
            <person name="Zhang Y.Q."/>
            <person name="Mitsuda N."/>
            <person name="Wang M."/>
            <person name="Liu G.H."/>
            <person name="Pecoraro L."/>
            <person name="Huang H.X."/>
            <person name="Xiao X.J."/>
            <person name="Lin M."/>
            <person name="Wu X.Y."/>
            <person name="Wu W.L."/>
            <person name="Chen Y.Y."/>
            <person name="Chang S.B."/>
            <person name="Sakamoto S."/>
            <person name="Ohme-Takagi M."/>
            <person name="Yagi M."/>
            <person name="Zeng S.J."/>
            <person name="Shen C.Y."/>
            <person name="Yeh C.M."/>
            <person name="Luo Y.B."/>
            <person name="Tsai W.C."/>
            <person name="Van de Peer Y."/>
            <person name="Liu Z.J."/>
        </authorList>
    </citation>
    <scope>NUCLEOTIDE SEQUENCE [LARGE SCALE GENOMIC DNA]</scope>
    <source>
        <strain evidence="2">cv. Shenzhen</strain>
        <tissue evidence="1">Stem</tissue>
    </source>
</reference>
<dbReference type="AlphaFoldDB" id="A0A2H9ZW56"/>
<dbReference type="EMBL" id="KZ453122">
    <property type="protein sequence ID" value="PKA47513.1"/>
    <property type="molecule type" value="Genomic_DNA"/>
</dbReference>
<accession>A0A2H9ZW56</accession>
<sequence length="82" mass="8903">MMRCGETESPMTTLSKFKAGLREEAYTLQGYTNARPAPMGVKPSTTLAHASCPPLSKEEKGKAVVGESSCGNIRHPLRCFRC</sequence>
<organism evidence="1 2">
    <name type="scientific">Apostasia shenzhenica</name>
    <dbReference type="NCBI Taxonomy" id="1088818"/>
    <lineage>
        <taxon>Eukaryota</taxon>
        <taxon>Viridiplantae</taxon>
        <taxon>Streptophyta</taxon>
        <taxon>Embryophyta</taxon>
        <taxon>Tracheophyta</taxon>
        <taxon>Spermatophyta</taxon>
        <taxon>Magnoliopsida</taxon>
        <taxon>Liliopsida</taxon>
        <taxon>Asparagales</taxon>
        <taxon>Orchidaceae</taxon>
        <taxon>Apostasioideae</taxon>
        <taxon>Apostasia</taxon>
    </lineage>
</organism>
<evidence type="ECO:0000313" key="2">
    <source>
        <dbReference type="Proteomes" id="UP000236161"/>
    </source>
</evidence>
<gene>
    <name evidence="1" type="ORF">AXF42_Ash014709</name>
</gene>
<proteinExistence type="predicted"/>
<protein>
    <submittedName>
        <fullName evidence="1">Uncharacterized protein</fullName>
    </submittedName>
</protein>
<dbReference type="OrthoDB" id="695705at2759"/>